<comment type="pathway">
    <text evidence="2">Lipid metabolism; butanoate metabolism.</text>
</comment>
<dbReference type="InterPro" id="IPR001753">
    <property type="entry name" value="Enoyl-CoA_hydra/iso"/>
</dbReference>
<evidence type="ECO:0000256" key="10">
    <source>
        <dbReference type="ARBA" id="ARBA00023239"/>
    </source>
</evidence>
<sequence>MISWTEDGGVVTLTMDDPDAGANTMNEAYLTAMAATVERLQVERDQLRGVIVTSAKKTFFAGGNLHLIAQARPENAAEVFETVEEAKCQLRILETLGLPVVAAINGAALGGGLEIALACHHRIVADDERIELGVPEVTLGLLPGGGGVTRTVRMLGLQDALTKVLLQGQRMKPSRALSTGIVDEIVPAGELLTRARAWIDAYDGDAKQPWDRDGYKIPGGTPSSPKLAAFLPAFPANLRKQLKGAPYPAPKAIMSAAVEGSQVDFATASRIESRCFVSLATGQIAKNMINAFFFELQAINAGASRPAGVPAYSARKVGVLGAGMMGAGIAYVCAKVGIEVVLKDVSLEAAENGKAYSEKLLAKQVGKGRTTPEQAAELLGRITPAADPNDLAGCDLVIEAVFESEELKQKVFAEIAGVVEPDALLCSNTSTLPITSLAEGIDRPDDFLGMHFFSPVDRMPLVELIVGAKTSDRALAKAYDLVRQIRKTPIVVNDSRGFFTSRVFGTLVMEGAALVGEGVHPVTIERAATQIGFPAPPLAMLDEVTLTLPQKIRDAARAAGDSAGAFDEHPGMAVTDRLVAEFDRRGKAAGAGFYEYPADGPKHLWPGLVEHFGGTAEVPFTDLQERMTFAMALETVKCLDEGVLRSVADANIGSIFGIGFPPLYGGALQYVNQYAGGLPGFVARARELAAAYGERFTPPALLVRKAEAGETF</sequence>
<gene>
    <name evidence="15" type="ORF">FB561_5088</name>
</gene>
<dbReference type="Pfam" id="PF00378">
    <property type="entry name" value="ECH_1"/>
    <property type="match status" value="1"/>
</dbReference>
<evidence type="ECO:0000259" key="13">
    <source>
        <dbReference type="Pfam" id="PF00725"/>
    </source>
</evidence>
<dbReference type="Gene3D" id="3.40.50.720">
    <property type="entry name" value="NAD(P)-binding Rossmann-like Domain"/>
    <property type="match status" value="1"/>
</dbReference>
<dbReference type="AlphaFoldDB" id="A0A561BYG8"/>
<dbReference type="GO" id="GO:0070403">
    <property type="term" value="F:NAD+ binding"/>
    <property type="evidence" value="ECO:0007669"/>
    <property type="project" value="InterPro"/>
</dbReference>
<keyword evidence="7" id="KW-0560">Oxidoreductase</keyword>
<name>A0A561BYG8_9ACTN</name>
<reference evidence="15 16" key="1">
    <citation type="submission" date="2019-06" db="EMBL/GenBank/DDBJ databases">
        <title>Sequencing the genomes of 1000 actinobacteria strains.</title>
        <authorList>
            <person name="Klenk H.-P."/>
        </authorList>
    </citation>
    <scope>NUCLEOTIDE SEQUENCE [LARGE SCALE GENOMIC DNA]</scope>
    <source>
        <strain evidence="15 16">DSM 24683</strain>
    </source>
</reference>
<dbReference type="Pfam" id="PF02737">
    <property type="entry name" value="3HCDH_N"/>
    <property type="match status" value="1"/>
</dbReference>
<evidence type="ECO:0000313" key="16">
    <source>
        <dbReference type="Proteomes" id="UP000318380"/>
    </source>
</evidence>
<organism evidence="15 16">
    <name type="scientific">Kribbella amoyensis</name>
    <dbReference type="NCBI Taxonomy" id="996641"/>
    <lineage>
        <taxon>Bacteria</taxon>
        <taxon>Bacillati</taxon>
        <taxon>Actinomycetota</taxon>
        <taxon>Actinomycetes</taxon>
        <taxon>Propionibacteriales</taxon>
        <taxon>Kribbellaceae</taxon>
        <taxon>Kribbella</taxon>
    </lineage>
</organism>
<dbReference type="GO" id="GO:0006635">
    <property type="term" value="P:fatty acid beta-oxidation"/>
    <property type="evidence" value="ECO:0007669"/>
    <property type="project" value="UniProtKB-UniPathway"/>
</dbReference>
<comment type="pathway">
    <text evidence="1">Lipid metabolism; fatty acid beta-oxidation.</text>
</comment>
<dbReference type="FunFam" id="3.40.50.720:FF:000009">
    <property type="entry name" value="Fatty oxidation complex, alpha subunit"/>
    <property type="match status" value="1"/>
</dbReference>
<dbReference type="SUPFAM" id="SSF48179">
    <property type="entry name" value="6-phosphogluconate dehydrogenase C-terminal domain-like"/>
    <property type="match status" value="2"/>
</dbReference>
<dbReference type="CDD" id="cd06558">
    <property type="entry name" value="crotonase-like"/>
    <property type="match status" value="1"/>
</dbReference>
<comment type="similarity">
    <text evidence="4">Belongs to the 3-hydroxyacyl-CoA dehydrogenase family.</text>
</comment>
<keyword evidence="16" id="KW-1185">Reference proteome</keyword>
<dbReference type="InterPro" id="IPR008927">
    <property type="entry name" value="6-PGluconate_DH-like_C_sf"/>
</dbReference>
<evidence type="ECO:0000256" key="1">
    <source>
        <dbReference type="ARBA" id="ARBA00005005"/>
    </source>
</evidence>
<keyword evidence="6" id="KW-0442">Lipid degradation</keyword>
<dbReference type="InterPro" id="IPR036291">
    <property type="entry name" value="NAD(P)-bd_dom_sf"/>
</dbReference>
<evidence type="ECO:0000256" key="5">
    <source>
        <dbReference type="ARBA" id="ARBA00022832"/>
    </source>
</evidence>
<dbReference type="FunFam" id="1.10.1040.50:FF:000005">
    <property type="entry name" value="Probable 3-hydroxyacyl-CoA dehydrogenase"/>
    <property type="match status" value="1"/>
</dbReference>
<dbReference type="InterPro" id="IPR006176">
    <property type="entry name" value="3-OHacyl-CoA_DH_NAD-bd"/>
</dbReference>
<evidence type="ECO:0000256" key="7">
    <source>
        <dbReference type="ARBA" id="ARBA00023002"/>
    </source>
</evidence>
<comment type="similarity">
    <text evidence="3">In the central section; belongs to the 3-hydroxyacyl-CoA dehydrogenase family.</text>
</comment>
<feature type="domain" description="3-hydroxyacyl-CoA dehydrogenase NAD binding" evidence="14">
    <location>
        <begin position="316"/>
        <end position="494"/>
    </location>
</feature>
<dbReference type="OrthoDB" id="5240528at2"/>
<dbReference type="InterPro" id="IPR006108">
    <property type="entry name" value="3HC_DH_C"/>
</dbReference>
<dbReference type="Proteomes" id="UP000318380">
    <property type="component" value="Unassembled WGS sequence"/>
</dbReference>
<keyword evidence="9" id="KW-0443">Lipid metabolism</keyword>
<dbReference type="RefSeq" id="WP_145810907.1">
    <property type="nucleotide sequence ID" value="NZ_VIVK01000001.1"/>
</dbReference>
<evidence type="ECO:0000313" key="15">
    <source>
        <dbReference type="EMBL" id="TWD83917.1"/>
    </source>
</evidence>
<dbReference type="Pfam" id="PF00725">
    <property type="entry name" value="3HCDH"/>
    <property type="match status" value="1"/>
</dbReference>
<evidence type="ECO:0000256" key="3">
    <source>
        <dbReference type="ARBA" id="ARBA00007005"/>
    </source>
</evidence>
<keyword evidence="5" id="KW-0276">Fatty acid metabolism</keyword>
<evidence type="ECO:0000256" key="12">
    <source>
        <dbReference type="ARBA" id="ARBA00049556"/>
    </source>
</evidence>
<evidence type="ECO:0000256" key="4">
    <source>
        <dbReference type="ARBA" id="ARBA00009463"/>
    </source>
</evidence>
<evidence type="ECO:0000256" key="8">
    <source>
        <dbReference type="ARBA" id="ARBA00023027"/>
    </source>
</evidence>
<keyword evidence="11" id="KW-0511">Multifunctional enzyme</keyword>
<evidence type="ECO:0000256" key="6">
    <source>
        <dbReference type="ARBA" id="ARBA00022963"/>
    </source>
</evidence>
<keyword evidence="10" id="KW-0456">Lyase</keyword>
<dbReference type="EMBL" id="VIVK01000001">
    <property type="protein sequence ID" value="TWD83917.1"/>
    <property type="molecule type" value="Genomic_DNA"/>
</dbReference>
<dbReference type="Gene3D" id="1.10.1040.50">
    <property type="match status" value="1"/>
</dbReference>
<comment type="caution">
    <text evidence="15">The sequence shown here is derived from an EMBL/GenBank/DDBJ whole genome shotgun (WGS) entry which is preliminary data.</text>
</comment>
<feature type="domain" description="3-hydroxyacyl-CoA dehydrogenase C-terminal" evidence="13">
    <location>
        <begin position="497"/>
        <end position="596"/>
    </location>
</feature>
<dbReference type="FunFam" id="3.90.226.10:FF:000047">
    <property type="entry name" value="Probable 3-hydroxyacyl-CoA dehydrogenase"/>
    <property type="match status" value="1"/>
</dbReference>
<dbReference type="InterPro" id="IPR029045">
    <property type="entry name" value="ClpP/crotonase-like_dom_sf"/>
</dbReference>
<dbReference type="PANTHER" id="PTHR43612:SF3">
    <property type="entry name" value="TRIFUNCTIONAL ENZYME SUBUNIT ALPHA, MITOCHONDRIAL"/>
    <property type="match status" value="1"/>
</dbReference>
<comment type="catalytic activity">
    <reaction evidence="12">
        <text>a (3S)-3-hydroxyacyl-CoA + NAD(+) = a 3-oxoacyl-CoA + NADH + H(+)</text>
        <dbReference type="Rhea" id="RHEA:22432"/>
        <dbReference type="ChEBI" id="CHEBI:15378"/>
        <dbReference type="ChEBI" id="CHEBI:57318"/>
        <dbReference type="ChEBI" id="CHEBI:57540"/>
        <dbReference type="ChEBI" id="CHEBI:57945"/>
        <dbReference type="ChEBI" id="CHEBI:90726"/>
        <dbReference type="EC" id="1.1.1.35"/>
    </reaction>
</comment>
<dbReference type="GO" id="GO:0016509">
    <property type="term" value="F:long-chain (3S)-3-hydroxyacyl-CoA dehydrogenase (NAD+) activity"/>
    <property type="evidence" value="ECO:0007669"/>
    <property type="project" value="TreeGrafter"/>
</dbReference>
<accession>A0A561BYG8</accession>
<dbReference type="GO" id="GO:0004300">
    <property type="term" value="F:enoyl-CoA hydratase activity"/>
    <property type="evidence" value="ECO:0007669"/>
    <property type="project" value="TreeGrafter"/>
</dbReference>
<evidence type="ECO:0000256" key="11">
    <source>
        <dbReference type="ARBA" id="ARBA00023268"/>
    </source>
</evidence>
<dbReference type="UniPathway" id="UPA00659"/>
<evidence type="ECO:0000256" key="9">
    <source>
        <dbReference type="ARBA" id="ARBA00023098"/>
    </source>
</evidence>
<evidence type="ECO:0000259" key="14">
    <source>
        <dbReference type="Pfam" id="PF02737"/>
    </source>
</evidence>
<evidence type="ECO:0000256" key="2">
    <source>
        <dbReference type="ARBA" id="ARBA00005086"/>
    </source>
</evidence>
<dbReference type="InterPro" id="IPR050136">
    <property type="entry name" value="FA_oxidation_alpha_subunit"/>
</dbReference>
<proteinExistence type="inferred from homology"/>
<protein>
    <submittedName>
        <fullName evidence="15">3-hydroxyacyl-CoA dehydrogenase/enoyl-CoA hydratase/3-hydroxybutyryl-CoA epimerase</fullName>
    </submittedName>
</protein>
<dbReference type="SUPFAM" id="SSF51735">
    <property type="entry name" value="NAD(P)-binding Rossmann-fold domains"/>
    <property type="match status" value="1"/>
</dbReference>
<dbReference type="SUPFAM" id="SSF52096">
    <property type="entry name" value="ClpP/crotonase"/>
    <property type="match status" value="1"/>
</dbReference>
<dbReference type="Gene3D" id="3.90.226.10">
    <property type="entry name" value="2-enoyl-CoA Hydratase, Chain A, domain 1"/>
    <property type="match status" value="1"/>
</dbReference>
<keyword evidence="8" id="KW-0520">NAD</keyword>
<dbReference type="PANTHER" id="PTHR43612">
    <property type="entry name" value="TRIFUNCTIONAL ENZYME SUBUNIT ALPHA"/>
    <property type="match status" value="1"/>
</dbReference>